<comment type="caution">
    <text evidence="1">The sequence shown here is derived from an EMBL/GenBank/DDBJ whole genome shotgun (WGS) entry which is preliminary data.</text>
</comment>
<dbReference type="Proteomes" id="UP001295684">
    <property type="component" value="Unassembled WGS sequence"/>
</dbReference>
<proteinExistence type="predicted"/>
<dbReference type="AlphaFoldDB" id="A0AAD1XDV5"/>
<evidence type="ECO:0000313" key="2">
    <source>
        <dbReference type="Proteomes" id="UP001295684"/>
    </source>
</evidence>
<dbReference type="EMBL" id="CAMPGE010009286">
    <property type="protein sequence ID" value="CAI2368158.1"/>
    <property type="molecule type" value="Genomic_DNA"/>
</dbReference>
<organism evidence="1 2">
    <name type="scientific">Euplotes crassus</name>
    <dbReference type="NCBI Taxonomy" id="5936"/>
    <lineage>
        <taxon>Eukaryota</taxon>
        <taxon>Sar</taxon>
        <taxon>Alveolata</taxon>
        <taxon>Ciliophora</taxon>
        <taxon>Intramacronucleata</taxon>
        <taxon>Spirotrichea</taxon>
        <taxon>Hypotrichia</taxon>
        <taxon>Euplotida</taxon>
        <taxon>Euplotidae</taxon>
        <taxon>Moneuplotes</taxon>
    </lineage>
</organism>
<evidence type="ECO:0000313" key="1">
    <source>
        <dbReference type="EMBL" id="CAI2368158.1"/>
    </source>
</evidence>
<name>A0AAD1XDV5_EUPCR</name>
<sequence length="342" mass="39845">MEVIKPHENYDQDPAQKVIAVMKNYEIREELLTGLSCDPGFNRFCNEWRVFRWDLECTSSNSGAIHQPNDLMNRLTHQQELIEKMKMPYLKWEERNLLSGAKDLQLVRQRYKNIGGGSLGFTSKSFLYLSTENYKKLRLLKELKLTIRECDDLLIEFDRKSRANVRQFLHKSFPKQAAKFELINSQGLEDYSKKMSIRHFMAEMRHISRRVVNTIALQGFAISQQNFKRILCFCDKLKALDMRKCRLELDAKLDLRTALQKSSLRTLSVCFAASNYGCDPTPRQLNLHYLVSALAQAERPETKLKDVYVHNVGITKAAEQDLIGRYQHNYFRITCIGHALLV</sequence>
<reference evidence="1" key="1">
    <citation type="submission" date="2023-07" db="EMBL/GenBank/DDBJ databases">
        <authorList>
            <consortium name="AG Swart"/>
            <person name="Singh M."/>
            <person name="Singh A."/>
            <person name="Seah K."/>
            <person name="Emmerich C."/>
        </authorList>
    </citation>
    <scope>NUCLEOTIDE SEQUENCE</scope>
    <source>
        <strain evidence="1">DP1</strain>
    </source>
</reference>
<protein>
    <submittedName>
        <fullName evidence="1">Uncharacterized protein</fullName>
    </submittedName>
</protein>
<gene>
    <name evidence="1" type="ORF">ECRASSUSDP1_LOCUS9447</name>
</gene>
<accession>A0AAD1XDV5</accession>
<keyword evidence="2" id="KW-1185">Reference proteome</keyword>